<dbReference type="Gene3D" id="3.40.190.10">
    <property type="entry name" value="Periplasmic binding protein-like II"/>
    <property type="match status" value="1"/>
</dbReference>
<dbReference type="PANTHER" id="PTHR30290:SF79">
    <property type="entry name" value="DIPEPTIDE-BINDING PROTEIN DPPE"/>
    <property type="match status" value="1"/>
</dbReference>
<dbReference type="PIRSF" id="PIRSF002741">
    <property type="entry name" value="MppA"/>
    <property type="match status" value="1"/>
</dbReference>
<evidence type="ECO:0000256" key="6">
    <source>
        <dbReference type="SAM" id="MobiDB-lite"/>
    </source>
</evidence>
<comment type="similarity">
    <text evidence="2">Belongs to the bacterial solute-binding protein 5 family.</text>
</comment>
<dbReference type="Pfam" id="PF00496">
    <property type="entry name" value="SBP_bac_5"/>
    <property type="match status" value="1"/>
</dbReference>
<evidence type="ECO:0000256" key="4">
    <source>
        <dbReference type="ARBA" id="ARBA00022729"/>
    </source>
</evidence>
<feature type="region of interest" description="Disordered" evidence="6">
    <location>
        <begin position="24"/>
        <end position="74"/>
    </location>
</feature>
<evidence type="ECO:0000256" key="5">
    <source>
        <dbReference type="ARBA" id="ARBA00022856"/>
    </source>
</evidence>
<evidence type="ECO:0000256" key="7">
    <source>
        <dbReference type="SAM" id="SignalP"/>
    </source>
</evidence>
<dbReference type="InterPro" id="IPR000914">
    <property type="entry name" value="SBP_5_dom"/>
</dbReference>
<evidence type="ECO:0000256" key="1">
    <source>
        <dbReference type="ARBA" id="ARBA00004196"/>
    </source>
</evidence>
<dbReference type="Proteomes" id="UP000553776">
    <property type="component" value="Unassembled WGS sequence"/>
</dbReference>
<dbReference type="AlphaFoldDB" id="A0A841U0X5"/>
<evidence type="ECO:0000313" key="9">
    <source>
        <dbReference type="EMBL" id="MBB6692013.1"/>
    </source>
</evidence>
<dbReference type="InterPro" id="IPR039424">
    <property type="entry name" value="SBP_5"/>
</dbReference>
<protein>
    <submittedName>
        <fullName evidence="9">Peptide ABC transporter substrate-binding protein</fullName>
    </submittedName>
</protein>
<sequence>MKLKRSLTTALAVALMGVSLVACSGNNEKNSSSESPSATPSGSPSASPSASPSPSAEQKEKEFRFTLASDPPSLDPGLMTDAQSFIVGKAIYEGLMRLNPAGEPENGIAESYTVSEDGKTYTFKLRQDAKWSNGDPVTAHDFEYSWKRALAPETASDYAYMLFYLDKGEEYNAGKATADDVGVKALDDYTLEAKLKAPAPYFVNLVCHSSYWPVHKGTVDGKPEWATEASTIVSNGPFLLTEWSHGDKIVLTKNPNYFNKDKVHFTKATVTLVEPSSTVFNLFETDKIDWIGAQAGSVPTDQVQKLVAEKRAEILPVASTYYYMINTTRKPFSNVKLRKAFAMAVERQNLIDNVTKANQTPAHALVAPSIEGADGKKFREMFPDTDYLKEDLTEAKKLLAEGLAEEGLSKVPEITLLYNTDEGHKAIAEAIADMWRRNLGVEVKLANQEWGTFLETRSAQQFDVARAGWGADINHPINFTYDLIHSASGNNDGKYKNEKVDQLLNESLLTTDLKESMNKIGEAERIAMAEDMAVLPLYYYTTVTMVKPGFKDVVSDYAGHLDWAFGDKE</sequence>
<keyword evidence="10" id="KW-1185">Reference proteome</keyword>
<organism evidence="9 10">
    <name type="scientific">Cohnella xylanilytica</name>
    <dbReference type="NCBI Taxonomy" id="557555"/>
    <lineage>
        <taxon>Bacteria</taxon>
        <taxon>Bacillati</taxon>
        <taxon>Bacillota</taxon>
        <taxon>Bacilli</taxon>
        <taxon>Bacillales</taxon>
        <taxon>Paenibacillaceae</taxon>
        <taxon>Cohnella</taxon>
    </lineage>
</organism>
<keyword evidence="5" id="KW-0571">Peptide transport</keyword>
<dbReference type="CDD" id="cd08504">
    <property type="entry name" value="PBP2_OppA"/>
    <property type="match status" value="1"/>
</dbReference>
<dbReference type="FunFam" id="3.90.76.10:FF:000001">
    <property type="entry name" value="Oligopeptide ABC transporter substrate-binding protein"/>
    <property type="match status" value="1"/>
</dbReference>
<feature type="chain" id="PRO_5038744424" evidence="7">
    <location>
        <begin position="25"/>
        <end position="569"/>
    </location>
</feature>
<dbReference type="GO" id="GO:1904680">
    <property type="term" value="F:peptide transmembrane transporter activity"/>
    <property type="evidence" value="ECO:0007669"/>
    <property type="project" value="TreeGrafter"/>
</dbReference>
<evidence type="ECO:0000256" key="3">
    <source>
        <dbReference type="ARBA" id="ARBA00022448"/>
    </source>
</evidence>
<evidence type="ECO:0000313" key="10">
    <source>
        <dbReference type="Proteomes" id="UP000553776"/>
    </source>
</evidence>
<dbReference type="InterPro" id="IPR030678">
    <property type="entry name" value="Peptide/Ni-bd"/>
</dbReference>
<feature type="domain" description="Solute-binding protein family 5" evidence="8">
    <location>
        <begin position="103"/>
        <end position="490"/>
    </location>
</feature>
<evidence type="ECO:0000259" key="8">
    <source>
        <dbReference type="Pfam" id="PF00496"/>
    </source>
</evidence>
<dbReference type="GO" id="GO:0043190">
    <property type="term" value="C:ATP-binding cassette (ABC) transporter complex"/>
    <property type="evidence" value="ECO:0007669"/>
    <property type="project" value="InterPro"/>
</dbReference>
<gene>
    <name evidence="9" type="ORF">H7B90_11440</name>
</gene>
<dbReference type="PROSITE" id="PS51257">
    <property type="entry name" value="PROKAR_LIPOPROTEIN"/>
    <property type="match status" value="1"/>
</dbReference>
<dbReference type="SUPFAM" id="SSF53850">
    <property type="entry name" value="Periplasmic binding protein-like II"/>
    <property type="match status" value="1"/>
</dbReference>
<dbReference type="RefSeq" id="WP_185136004.1">
    <property type="nucleotide sequence ID" value="NZ_JACJVR010000044.1"/>
</dbReference>
<keyword evidence="4 7" id="KW-0732">Signal</keyword>
<dbReference type="Gene3D" id="3.90.76.10">
    <property type="entry name" value="Dipeptide-binding Protein, Domain 1"/>
    <property type="match status" value="1"/>
</dbReference>
<dbReference type="GO" id="GO:0030288">
    <property type="term" value="C:outer membrane-bounded periplasmic space"/>
    <property type="evidence" value="ECO:0007669"/>
    <property type="project" value="UniProtKB-ARBA"/>
</dbReference>
<keyword evidence="3" id="KW-0813">Transport</keyword>
<dbReference type="GO" id="GO:0015833">
    <property type="term" value="P:peptide transport"/>
    <property type="evidence" value="ECO:0007669"/>
    <property type="project" value="UniProtKB-KW"/>
</dbReference>
<dbReference type="FunFam" id="3.10.105.10:FF:000001">
    <property type="entry name" value="Oligopeptide ABC transporter, oligopeptide-binding protein"/>
    <property type="match status" value="1"/>
</dbReference>
<evidence type="ECO:0000256" key="2">
    <source>
        <dbReference type="ARBA" id="ARBA00005695"/>
    </source>
</evidence>
<comment type="caution">
    <text evidence="9">The sequence shown here is derived from an EMBL/GenBank/DDBJ whole genome shotgun (WGS) entry which is preliminary data.</text>
</comment>
<feature type="signal peptide" evidence="7">
    <location>
        <begin position="1"/>
        <end position="24"/>
    </location>
</feature>
<dbReference type="PANTHER" id="PTHR30290">
    <property type="entry name" value="PERIPLASMIC BINDING COMPONENT OF ABC TRANSPORTER"/>
    <property type="match status" value="1"/>
</dbReference>
<keyword evidence="5" id="KW-0653">Protein transport</keyword>
<feature type="compositionally biased region" description="Low complexity" evidence="6">
    <location>
        <begin position="32"/>
        <end position="56"/>
    </location>
</feature>
<dbReference type="EMBL" id="JACJVR010000044">
    <property type="protein sequence ID" value="MBB6692013.1"/>
    <property type="molecule type" value="Genomic_DNA"/>
</dbReference>
<dbReference type="Gene3D" id="3.10.105.10">
    <property type="entry name" value="Dipeptide-binding Protein, Domain 3"/>
    <property type="match status" value="1"/>
</dbReference>
<reference evidence="9 10" key="1">
    <citation type="submission" date="2020-08" db="EMBL/GenBank/DDBJ databases">
        <title>Cohnella phylogeny.</title>
        <authorList>
            <person name="Dunlap C."/>
        </authorList>
    </citation>
    <scope>NUCLEOTIDE SEQUENCE [LARGE SCALE GENOMIC DNA]</scope>
    <source>
        <strain evidence="9 10">DSM 25239</strain>
    </source>
</reference>
<name>A0A841U0X5_9BACL</name>
<accession>A0A841U0X5</accession>
<proteinExistence type="inferred from homology"/>
<comment type="subcellular location">
    <subcellularLocation>
        <location evidence="1">Cell envelope</location>
    </subcellularLocation>
</comment>